<sequence>MREPEPDDLAASEFEIVDLDSLDEGRSGARPRLLQGQHFSGRGRFLLSALTLLGVGVVLVLLWPDVALLFPRPVTRVPSPLATSTNAGGQQAPPLLTMLTWGGITVMKAAPGYNADHGRVSAFDTATGHLLWRTTQDVRDFGVADGKVYLHKLDDTLHVLDVRNGTQLWQRKLGSGAAVAAQADGLLLVVSNDGTLVAYRLNDGGIAWSRPNSGWLLQADAGLVYTFISGTTGGTLFAFHVSDGRLFQSYAISSGPPRDIIVQQGIIYTVRNDLVMTAVRVADRSLLWERPLEQNASLARIAAGRIYFNVYDQGLNNWIDVWNATDGRSLWRYQYGYAAFSDVQNGIVYVSAHTSISALRASDGHLLWHSPSTFSDPDIQVSDGSLYINSLTNGIVIALNARNGQTRWSYNIAANDGPQLDVLGFVAHVENGIVYVVSMHDFSLKAIRASDRFFLWGMHLSINP</sequence>
<accession>A0A402AKS6</accession>
<feature type="domain" description="Pyrrolo-quinoline quinone repeat" evidence="2">
    <location>
        <begin position="117"/>
        <end position="308"/>
    </location>
</feature>
<dbReference type="PANTHER" id="PTHR34512">
    <property type="entry name" value="CELL SURFACE PROTEIN"/>
    <property type="match status" value="1"/>
</dbReference>
<evidence type="ECO:0000313" key="4">
    <source>
        <dbReference type="Proteomes" id="UP000287188"/>
    </source>
</evidence>
<feature type="transmembrane region" description="Helical" evidence="1">
    <location>
        <begin position="45"/>
        <end position="63"/>
    </location>
</feature>
<proteinExistence type="predicted"/>
<dbReference type="SMART" id="SM00564">
    <property type="entry name" value="PQQ"/>
    <property type="match status" value="7"/>
</dbReference>
<dbReference type="AlphaFoldDB" id="A0A402AKS6"/>
<dbReference type="OrthoDB" id="159281at2"/>
<dbReference type="Pfam" id="PF13360">
    <property type="entry name" value="PQQ_2"/>
    <property type="match status" value="1"/>
</dbReference>
<name>A0A402AKS6_9CHLR</name>
<dbReference type="InterPro" id="IPR011047">
    <property type="entry name" value="Quinoprotein_ADH-like_sf"/>
</dbReference>
<keyword evidence="4" id="KW-1185">Reference proteome</keyword>
<dbReference type="RefSeq" id="WP_126551637.1">
    <property type="nucleotide sequence ID" value="NZ_BIFS01000001.1"/>
</dbReference>
<dbReference type="PANTHER" id="PTHR34512:SF30">
    <property type="entry name" value="OUTER MEMBRANE PROTEIN ASSEMBLY FACTOR BAMB"/>
    <property type="match status" value="1"/>
</dbReference>
<protein>
    <recommendedName>
        <fullName evidence="2">Pyrrolo-quinoline quinone repeat domain-containing protein</fullName>
    </recommendedName>
</protein>
<evidence type="ECO:0000313" key="3">
    <source>
        <dbReference type="EMBL" id="GCE19828.1"/>
    </source>
</evidence>
<evidence type="ECO:0000259" key="2">
    <source>
        <dbReference type="Pfam" id="PF13360"/>
    </source>
</evidence>
<keyword evidence="1" id="KW-0812">Transmembrane</keyword>
<dbReference type="Gene3D" id="2.130.10.10">
    <property type="entry name" value="YVTN repeat-like/Quinoprotein amine dehydrogenase"/>
    <property type="match status" value="1"/>
</dbReference>
<gene>
    <name evidence="3" type="ORF">KDK_36280</name>
</gene>
<keyword evidence="1" id="KW-0472">Membrane</keyword>
<dbReference type="Gene3D" id="2.40.128.630">
    <property type="match status" value="1"/>
</dbReference>
<reference evidence="4" key="1">
    <citation type="submission" date="2018-12" db="EMBL/GenBank/DDBJ databases">
        <title>Tengunoibacter tsumagoiensis gen. nov., sp. nov., Dictyobacter kobayashii sp. nov., D. alpinus sp. nov., and D. joshuensis sp. nov. and description of Dictyobacteraceae fam. nov. within the order Ktedonobacterales isolated from Tengu-no-mugimeshi.</title>
        <authorList>
            <person name="Wang C.M."/>
            <person name="Zheng Y."/>
            <person name="Sakai Y."/>
            <person name="Toyoda A."/>
            <person name="Minakuchi Y."/>
            <person name="Abe K."/>
            <person name="Yokota A."/>
            <person name="Yabe S."/>
        </authorList>
    </citation>
    <scope>NUCLEOTIDE SEQUENCE [LARGE SCALE GENOMIC DNA]</scope>
    <source>
        <strain evidence="4">Uno11</strain>
    </source>
</reference>
<keyword evidence="1" id="KW-1133">Transmembrane helix</keyword>
<dbReference type="SUPFAM" id="SSF50998">
    <property type="entry name" value="Quinoprotein alcohol dehydrogenase-like"/>
    <property type="match status" value="2"/>
</dbReference>
<dbReference type="Proteomes" id="UP000287188">
    <property type="component" value="Unassembled WGS sequence"/>
</dbReference>
<dbReference type="InterPro" id="IPR018391">
    <property type="entry name" value="PQQ_b-propeller_rpt"/>
</dbReference>
<comment type="caution">
    <text evidence="3">The sequence shown here is derived from an EMBL/GenBank/DDBJ whole genome shotgun (WGS) entry which is preliminary data.</text>
</comment>
<dbReference type="EMBL" id="BIFS01000001">
    <property type="protein sequence ID" value="GCE19828.1"/>
    <property type="molecule type" value="Genomic_DNA"/>
</dbReference>
<dbReference type="InterPro" id="IPR015943">
    <property type="entry name" value="WD40/YVTN_repeat-like_dom_sf"/>
</dbReference>
<dbReference type="InterPro" id="IPR002372">
    <property type="entry name" value="PQQ_rpt_dom"/>
</dbReference>
<organism evidence="3 4">
    <name type="scientific">Dictyobacter kobayashii</name>
    <dbReference type="NCBI Taxonomy" id="2014872"/>
    <lineage>
        <taxon>Bacteria</taxon>
        <taxon>Bacillati</taxon>
        <taxon>Chloroflexota</taxon>
        <taxon>Ktedonobacteria</taxon>
        <taxon>Ktedonobacterales</taxon>
        <taxon>Dictyobacteraceae</taxon>
        <taxon>Dictyobacter</taxon>
    </lineage>
</organism>
<evidence type="ECO:0000256" key="1">
    <source>
        <dbReference type="SAM" id="Phobius"/>
    </source>
</evidence>